<proteinExistence type="inferred from homology"/>
<evidence type="ECO:0000313" key="4">
    <source>
        <dbReference type="Proteomes" id="UP001293718"/>
    </source>
</evidence>
<evidence type="ECO:0000259" key="2">
    <source>
        <dbReference type="Pfam" id="PF03934"/>
    </source>
</evidence>
<evidence type="ECO:0000313" key="3">
    <source>
        <dbReference type="EMBL" id="MDZ5459738.1"/>
    </source>
</evidence>
<name>A0ABU5ILE3_9BURK</name>
<dbReference type="Gene3D" id="3.30.1300.30">
    <property type="entry name" value="GSPII I/J protein-like"/>
    <property type="match status" value="2"/>
</dbReference>
<gene>
    <name evidence="3" type="primary">gspK</name>
    <name evidence="3" type="ORF">SM757_24465</name>
</gene>
<reference evidence="3 4" key="1">
    <citation type="submission" date="2023-11" db="EMBL/GenBank/DDBJ databases">
        <title>Draft genome of Azohydromonas lata strain H1 (DSM1123), a polyhydroxyalkanoate producer.</title>
        <authorList>
            <person name="Traversa D."/>
            <person name="D'Addabbo P."/>
            <person name="Pazzani C."/>
            <person name="Manzari C."/>
            <person name="Chiara M."/>
            <person name="Scrascia M."/>
        </authorList>
    </citation>
    <scope>NUCLEOTIDE SEQUENCE [LARGE SCALE GENOMIC DNA]</scope>
    <source>
        <strain evidence="3 4">H1</strain>
    </source>
</reference>
<dbReference type="RefSeq" id="WP_322467397.1">
    <property type="nucleotide sequence ID" value="NZ_JAXOJX010000049.1"/>
</dbReference>
<dbReference type="PANTHER" id="PTHR38831">
    <property type="entry name" value="TYPE II SECRETION SYSTEM PROTEIN K"/>
    <property type="match status" value="1"/>
</dbReference>
<dbReference type="Gene3D" id="1.10.40.60">
    <property type="entry name" value="EpsJ-like"/>
    <property type="match status" value="3"/>
</dbReference>
<keyword evidence="1" id="KW-0813">Transport</keyword>
<dbReference type="EMBL" id="JAXOJX010000049">
    <property type="protein sequence ID" value="MDZ5459738.1"/>
    <property type="molecule type" value="Genomic_DNA"/>
</dbReference>
<organism evidence="3 4">
    <name type="scientific">Azohydromonas lata</name>
    <dbReference type="NCBI Taxonomy" id="45677"/>
    <lineage>
        <taxon>Bacteria</taxon>
        <taxon>Pseudomonadati</taxon>
        <taxon>Pseudomonadota</taxon>
        <taxon>Betaproteobacteria</taxon>
        <taxon>Burkholderiales</taxon>
        <taxon>Sphaerotilaceae</taxon>
        <taxon>Azohydromonas</taxon>
    </lineage>
</organism>
<dbReference type="Pfam" id="PF03934">
    <property type="entry name" value="T2SSK"/>
    <property type="match status" value="1"/>
</dbReference>
<dbReference type="PANTHER" id="PTHR38831:SF1">
    <property type="entry name" value="TYPE II SECRETION SYSTEM PROTEIN K-RELATED"/>
    <property type="match status" value="1"/>
</dbReference>
<comment type="similarity">
    <text evidence="1">Belongs to the GSP K family.</text>
</comment>
<dbReference type="PIRSF" id="PIRSF002786">
    <property type="entry name" value="XcpX"/>
    <property type="match status" value="1"/>
</dbReference>
<keyword evidence="1" id="KW-1003">Cell membrane</keyword>
<comment type="caution">
    <text evidence="3">The sequence shown here is derived from an EMBL/GenBank/DDBJ whole genome shotgun (WGS) entry which is preliminary data.</text>
</comment>
<dbReference type="InterPro" id="IPR038072">
    <property type="entry name" value="GspK_central_sf"/>
</dbReference>
<feature type="domain" description="T2SS protein K second SAM-like" evidence="2">
    <location>
        <begin position="195"/>
        <end position="246"/>
    </location>
</feature>
<accession>A0ABU5ILE3</accession>
<dbReference type="Proteomes" id="UP001293718">
    <property type="component" value="Unassembled WGS sequence"/>
</dbReference>
<sequence>MILALLVVALVTTLATSAYWLQWRDLEVGAADLERQRSQWILNAALDGSLAVLNDDAREADHLAEPWAAPLPDTRLSSMGALGFASEGEGLHLSRRITDLQGRLNVGDLARYGEVSDAGWAAFTRLFERLNLPLAELTRLKAGLQASMSSAAPGNDAAAALRPARPDDLRRLGLSASTLERLAPYIAWLPMRTTVNLNTASPEVLYAAIPNLNQASEHKLIQLRSGTPFRSLETVSTSLSAPEGSGPVPQISASLHGVGSRYFEIEIALSKADQTLIERTVVQRDRTGVRLLQRASARQ</sequence>
<protein>
    <recommendedName>
        <fullName evidence="1">Type II secretion system protein K</fullName>
    </recommendedName>
</protein>
<evidence type="ECO:0000256" key="1">
    <source>
        <dbReference type="PIRNR" id="PIRNR002786"/>
    </source>
</evidence>
<keyword evidence="1" id="KW-0997">Cell inner membrane</keyword>
<comment type="subcellular location">
    <subcellularLocation>
        <location evidence="1">Cell inner membrane</location>
    </subcellularLocation>
</comment>
<dbReference type="NCBIfam" id="NF037980">
    <property type="entry name" value="T2SS_GspK"/>
    <property type="match status" value="1"/>
</dbReference>
<keyword evidence="4" id="KW-1185">Reference proteome</keyword>
<dbReference type="InterPro" id="IPR049179">
    <property type="entry name" value="T2SSK_SAM-like_2nd"/>
</dbReference>
<dbReference type="InterPro" id="IPR005628">
    <property type="entry name" value="GspK"/>
</dbReference>
<keyword evidence="1" id="KW-0472">Membrane</keyword>